<proteinExistence type="predicted"/>
<dbReference type="Proteomes" id="UP000192758">
    <property type="component" value="Unassembled WGS sequence"/>
</dbReference>
<evidence type="ECO:0000259" key="5">
    <source>
        <dbReference type="SMART" id="SM01033"/>
    </source>
</evidence>
<dbReference type="GO" id="GO:0000462">
    <property type="term" value="P:maturation of SSU-rRNA from tricistronic rRNA transcript (SSU-rRNA, 5.8S rRNA, LSU-rRNA)"/>
    <property type="evidence" value="ECO:0007669"/>
    <property type="project" value="TreeGrafter"/>
</dbReference>
<dbReference type="Pfam" id="PF08149">
    <property type="entry name" value="BING4CT"/>
    <property type="match status" value="1"/>
</dbReference>
<dbReference type="VEuPathDB" id="MicrosporidiaDB:EHP00_669"/>
<dbReference type="InterPro" id="IPR015943">
    <property type="entry name" value="WD40/YVTN_repeat-like_dom_sf"/>
</dbReference>
<dbReference type="Gene3D" id="2.130.10.10">
    <property type="entry name" value="YVTN repeat-like/Quinoprotein amine dehydrogenase"/>
    <property type="match status" value="1"/>
</dbReference>
<accession>A0A1W0E868</accession>
<keyword evidence="8" id="KW-1185">Reference proteome</keyword>
<evidence type="ECO:0000256" key="1">
    <source>
        <dbReference type="ARBA" id="ARBA00004604"/>
    </source>
</evidence>
<dbReference type="PANTHER" id="PTHR14085:SF3">
    <property type="entry name" value="WD REPEAT-CONTAINING PROTEIN 46"/>
    <property type="match status" value="1"/>
</dbReference>
<dbReference type="InterPro" id="IPR012952">
    <property type="entry name" value="BING4_C_dom"/>
</dbReference>
<dbReference type="SUPFAM" id="SSF50978">
    <property type="entry name" value="WD40 repeat-like"/>
    <property type="match status" value="1"/>
</dbReference>
<keyword evidence="4" id="KW-0539">Nucleus</keyword>
<dbReference type="SMART" id="SM01033">
    <property type="entry name" value="BING4CT"/>
    <property type="match status" value="1"/>
</dbReference>
<evidence type="ECO:0000256" key="4">
    <source>
        <dbReference type="ARBA" id="ARBA00023242"/>
    </source>
</evidence>
<protein>
    <submittedName>
        <fullName evidence="7">UTP7</fullName>
    </submittedName>
</protein>
<sequence>MEKEYKNLVNFNKKNDKLIKIHEEIARKKCDFLLEEKNSVKIYTQKYLKENVNLYTAEKAFDLDLEDKPLSYQIDYTRNGSHSLIYNNDGYISSFNTQKLNVDFEIENVGEKIHTATYLHSERYIAVSQRCLFVYDNFGQELNAVREIKNCKQMEFLPNHFLLGCVCHSNESEIKYLDTSTGEIISTMKIGFKPVATTSFDGLVLLGDKNGCVEMKAPKHQESLIKIKVGKNMKEMKVSYSKLYVSTYDDKIKTFDLRNYFKPLREFKTHFTNKMTVSKNETIALSQGKNINIIKEGKIVQKCKAKDTIGGMCFNPFEDILTCVSRSKYENFIIPNCTDPGYNSEQVSPFASSEERREREVKHLLEKIPPELISYNSEVFNQQRKSKKVKPTETYR</sequence>
<dbReference type="PANTHER" id="PTHR14085">
    <property type="entry name" value="WD-REPEAT PROTEIN BING4"/>
    <property type="match status" value="1"/>
</dbReference>
<evidence type="ECO:0000313" key="7">
    <source>
        <dbReference type="EMBL" id="OQS55592.1"/>
    </source>
</evidence>
<comment type="subcellular location">
    <subcellularLocation>
        <location evidence="1">Nucleus</location>
        <location evidence="1">Nucleolus</location>
    </subcellularLocation>
</comment>
<dbReference type="EMBL" id="MNPJ01000009">
    <property type="protein sequence ID" value="OQS55428.1"/>
    <property type="molecule type" value="Genomic_DNA"/>
</dbReference>
<feature type="domain" description="BING4 C-terminal" evidence="5">
    <location>
        <begin position="299"/>
        <end position="377"/>
    </location>
</feature>
<dbReference type="GO" id="GO:0032040">
    <property type="term" value="C:small-subunit processome"/>
    <property type="evidence" value="ECO:0007669"/>
    <property type="project" value="TreeGrafter"/>
</dbReference>
<evidence type="ECO:0000313" key="8">
    <source>
        <dbReference type="Proteomes" id="UP000192758"/>
    </source>
</evidence>
<dbReference type="EMBL" id="MNPJ01000007">
    <property type="protein sequence ID" value="OQS55592.1"/>
    <property type="molecule type" value="Genomic_DNA"/>
</dbReference>
<dbReference type="VEuPathDB" id="MicrosporidiaDB:EHP00_2558"/>
<reference evidence="6 8" key="1">
    <citation type="journal article" date="2017" name="Environ. Microbiol.">
        <title>Decay of the glycolytic pathway and adaptation to intranuclear parasitism within Enterocytozoonidae microsporidia.</title>
        <authorList>
            <person name="Wiredu Boakye D."/>
            <person name="Jaroenlak P."/>
            <person name="Prachumwat A."/>
            <person name="Williams T.A."/>
            <person name="Bateman K.S."/>
            <person name="Itsathitphaisarn O."/>
            <person name="Sritunyalucksana K."/>
            <person name="Paszkiewicz K.H."/>
            <person name="Moore K.A."/>
            <person name="Stentiford G.D."/>
            <person name="Williams B.A."/>
        </authorList>
    </citation>
    <scope>NUCLEOTIDE SEQUENCE [LARGE SCALE GENOMIC DNA]</scope>
    <source>
        <strain evidence="6 8">TH1</strain>
    </source>
</reference>
<comment type="caution">
    <text evidence="6">The sequence shown here is derived from an EMBL/GenBank/DDBJ whole genome shotgun (WGS) entry which is preliminary data.</text>
</comment>
<dbReference type="AlphaFoldDB" id="A0A1W0E868"/>
<gene>
    <name evidence="7" type="primary">UTP7</name>
    <name evidence="6" type="ORF">EHP00_2558</name>
    <name evidence="7" type="ORF">EHP00_669</name>
</gene>
<dbReference type="InterPro" id="IPR036322">
    <property type="entry name" value="WD40_repeat_dom_sf"/>
</dbReference>
<evidence type="ECO:0000256" key="2">
    <source>
        <dbReference type="ARBA" id="ARBA00022574"/>
    </source>
</evidence>
<evidence type="ECO:0000256" key="3">
    <source>
        <dbReference type="ARBA" id="ARBA00022737"/>
    </source>
</evidence>
<name>A0A1W0E868_9MICR</name>
<organism evidence="6 8">
    <name type="scientific">Ecytonucleospora hepatopenaei</name>
    <dbReference type="NCBI Taxonomy" id="646526"/>
    <lineage>
        <taxon>Eukaryota</taxon>
        <taxon>Fungi</taxon>
        <taxon>Fungi incertae sedis</taxon>
        <taxon>Microsporidia</taxon>
        <taxon>Enterocytozoonidae</taxon>
        <taxon>Ecytonucleospora</taxon>
    </lineage>
</organism>
<dbReference type="InterPro" id="IPR040315">
    <property type="entry name" value="WDR46/Utp7"/>
</dbReference>
<dbReference type="OrthoDB" id="10251154at2759"/>
<keyword evidence="2" id="KW-0853">WD repeat</keyword>
<keyword evidence="3" id="KW-0677">Repeat</keyword>
<dbReference type="STRING" id="646526.A0A1W0E868"/>
<evidence type="ECO:0000313" key="6">
    <source>
        <dbReference type="EMBL" id="OQS55428.1"/>
    </source>
</evidence>
<dbReference type="GO" id="GO:0030686">
    <property type="term" value="C:90S preribosome"/>
    <property type="evidence" value="ECO:0007669"/>
    <property type="project" value="TreeGrafter"/>
</dbReference>